<keyword evidence="2 5" id="KW-0808">Transferase</keyword>
<gene>
    <name evidence="5" type="primary">bioC</name>
    <name evidence="5" type="ORF">IMCC3135_05165</name>
</gene>
<feature type="region of interest" description="Disordered" evidence="3">
    <location>
        <begin position="269"/>
        <end position="301"/>
    </location>
</feature>
<dbReference type="CDD" id="cd02440">
    <property type="entry name" value="AdoMet_MTases"/>
    <property type="match status" value="1"/>
</dbReference>
<dbReference type="Pfam" id="PF08241">
    <property type="entry name" value="Methyltransf_11"/>
    <property type="match status" value="1"/>
</dbReference>
<dbReference type="OrthoDB" id="9760689at2"/>
<sequence length="301" mass="33209">MNSLIQPASIALVRRHFSQANQEFDAYAAVFETIGDRLQERLSLLAIKPARVLDLGCRSGYQLAALQQRYPDAQIIGADPAPGMVPQLPGSWPRWLRRRSRAPHRVACDPHELPFADGSFDLVVSNMLLPWCHAPHRVFEEAARILSPGGAFMFTSAGPDTLMEYRSAWAAIDSYLHGFGLIDMHDLGDTLMASGFAAPVLDRDNLQIDYPSIDALQNELQQLGAANVASGRRFGLMSPSVRKALSSVAAGQRFPVTLELVQGHGWKGELAKTGRQPEDEYRVSVDSLRGSWQRSTSDRQT</sequence>
<dbReference type="InterPro" id="IPR013216">
    <property type="entry name" value="Methyltransf_11"/>
</dbReference>
<dbReference type="GO" id="GO:0102130">
    <property type="term" value="F:malonyl-CoA methyltransferase activity"/>
    <property type="evidence" value="ECO:0007669"/>
    <property type="project" value="UniProtKB-EC"/>
</dbReference>
<dbReference type="Gene3D" id="3.40.50.150">
    <property type="entry name" value="Vaccinia Virus protein VP39"/>
    <property type="match status" value="1"/>
</dbReference>
<dbReference type="InterPro" id="IPR029063">
    <property type="entry name" value="SAM-dependent_MTases_sf"/>
</dbReference>
<evidence type="ECO:0000259" key="4">
    <source>
        <dbReference type="Pfam" id="PF08241"/>
    </source>
</evidence>
<evidence type="ECO:0000256" key="3">
    <source>
        <dbReference type="SAM" id="MobiDB-lite"/>
    </source>
</evidence>
<keyword evidence="6" id="KW-1185">Reference proteome</keyword>
<dbReference type="RefSeq" id="WP_088921686.1">
    <property type="nucleotide sequence ID" value="NZ_CP018632.1"/>
</dbReference>
<dbReference type="AlphaFoldDB" id="A0A2Z2NII0"/>
<evidence type="ECO:0000256" key="2">
    <source>
        <dbReference type="ARBA" id="ARBA00022679"/>
    </source>
</evidence>
<dbReference type="Proteomes" id="UP000250079">
    <property type="component" value="Chromosome"/>
</dbReference>
<dbReference type="SUPFAM" id="SSF53335">
    <property type="entry name" value="S-adenosyl-L-methionine-dependent methyltransferases"/>
    <property type="match status" value="1"/>
</dbReference>
<evidence type="ECO:0000313" key="6">
    <source>
        <dbReference type="Proteomes" id="UP000250079"/>
    </source>
</evidence>
<dbReference type="KEGG" id="gai:IMCC3135_05165"/>
<dbReference type="InterPro" id="IPR050602">
    <property type="entry name" value="Malonyl-ACP_OMT"/>
</dbReference>
<evidence type="ECO:0000313" key="5">
    <source>
        <dbReference type="EMBL" id="ASJ71146.1"/>
    </source>
</evidence>
<protein>
    <submittedName>
        <fullName evidence="5">Malonyl-[acyl-carrier protein] O-methyltransferase</fullName>
        <ecNumber evidence="5">2.1.1.197</ecNumber>
    </submittedName>
</protein>
<dbReference type="PANTHER" id="PTHR13090:SF1">
    <property type="entry name" value="ARGININE-HYDROXYLASE NDUFAF5, MITOCHONDRIAL"/>
    <property type="match status" value="1"/>
</dbReference>
<dbReference type="EMBL" id="CP018632">
    <property type="protein sequence ID" value="ASJ71146.1"/>
    <property type="molecule type" value="Genomic_DNA"/>
</dbReference>
<proteinExistence type="predicted"/>
<dbReference type="GO" id="GO:0032259">
    <property type="term" value="P:methylation"/>
    <property type="evidence" value="ECO:0007669"/>
    <property type="project" value="UniProtKB-KW"/>
</dbReference>
<keyword evidence="1 5" id="KW-0489">Methyltransferase</keyword>
<name>A0A2Z2NII0_9GAMM</name>
<feature type="domain" description="Methyltransferase type 11" evidence="4">
    <location>
        <begin position="53"/>
        <end position="154"/>
    </location>
</feature>
<dbReference type="EC" id="2.1.1.197" evidence="5"/>
<accession>A0A2Z2NII0</accession>
<dbReference type="PANTHER" id="PTHR13090">
    <property type="entry name" value="ARGININE-HYDROXYLASE NDUFAF5, MITOCHONDRIAL"/>
    <property type="match status" value="1"/>
</dbReference>
<dbReference type="GO" id="GO:0008757">
    <property type="term" value="F:S-adenosylmethionine-dependent methyltransferase activity"/>
    <property type="evidence" value="ECO:0007669"/>
    <property type="project" value="InterPro"/>
</dbReference>
<organism evidence="5 6">
    <name type="scientific">Granulosicoccus antarcticus IMCC3135</name>
    <dbReference type="NCBI Taxonomy" id="1192854"/>
    <lineage>
        <taxon>Bacteria</taxon>
        <taxon>Pseudomonadati</taxon>
        <taxon>Pseudomonadota</taxon>
        <taxon>Gammaproteobacteria</taxon>
        <taxon>Chromatiales</taxon>
        <taxon>Granulosicoccaceae</taxon>
        <taxon>Granulosicoccus</taxon>
    </lineage>
</organism>
<evidence type="ECO:0000256" key="1">
    <source>
        <dbReference type="ARBA" id="ARBA00022603"/>
    </source>
</evidence>
<feature type="compositionally biased region" description="Basic and acidic residues" evidence="3">
    <location>
        <begin position="269"/>
        <end position="283"/>
    </location>
</feature>
<reference evidence="5 6" key="1">
    <citation type="submission" date="2016-12" db="EMBL/GenBank/DDBJ databases">
        <authorList>
            <person name="Song W.-J."/>
            <person name="Kurnit D.M."/>
        </authorList>
    </citation>
    <scope>NUCLEOTIDE SEQUENCE [LARGE SCALE GENOMIC DNA]</scope>
    <source>
        <strain evidence="5 6">IMCC3135</strain>
    </source>
</reference>